<evidence type="ECO:0000256" key="5">
    <source>
        <dbReference type="ARBA" id="ARBA00022741"/>
    </source>
</evidence>
<dbReference type="NCBIfam" id="NF003483">
    <property type="entry name" value="PRK05159.1"/>
    <property type="match status" value="1"/>
</dbReference>
<dbReference type="PRINTS" id="PR01042">
    <property type="entry name" value="TRNASYNTHASP"/>
</dbReference>
<dbReference type="Gene3D" id="3.30.930.10">
    <property type="entry name" value="Bira Bifunctional Protein, Domain 2"/>
    <property type="match status" value="1"/>
</dbReference>
<dbReference type="PROSITE" id="PS50862">
    <property type="entry name" value="AA_TRNA_LIGASE_II"/>
    <property type="match status" value="1"/>
</dbReference>
<feature type="binding site" evidence="9">
    <location>
        <position position="170"/>
    </location>
    <ligand>
        <name>L-aspartate</name>
        <dbReference type="ChEBI" id="CHEBI:29991"/>
    </ligand>
</feature>
<evidence type="ECO:0000256" key="9">
    <source>
        <dbReference type="HAMAP-Rule" id="MF_02075"/>
    </source>
</evidence>
<dbReference type="GO" id="GO:0005524">
    <property type="term" value="F:ATP binding"/>
    <property type="evidence" value="ECO:0007669"/>
    <property type="project" value="UniProtKB-UniRule"/>
</dbReference>
<evidence type="ECO:0000313" key="11">
    <source>
        <dbReference type="EMBL" id="KKR14452.1"/>
    </source>
</evidence>
<keyword evidence="8 9" id="KW-0030">Aminoacyl-tRNA synthetase</keyword>
<feature type="binding site" evidence="9">
    <location>
        <begin position="214"/>
        <end position="216"/>
    </location>
    <ligand>
        <name>ATP</name>
        <dbReference type="ChEBI" id="CHEBI:30616"/>
    </ligand>
</feature>
<dbReference type="PATRIC" id="fig|1618634.3.peg.366"/>
<dbReference type="Gene3D" id="2.40.50.140">
    <property type="entry name" value="Nucleic acid-binding proteins"/>
    <property type="match status" value="1"/>
</dbReference>
<feature type="binding site" evidence="9">
    <location>
        <position position="357"/>
    </location>
    <ligand>
        <name>L-aspartate</name>
        <dbReference type="ChEBI" id="CHEBI:29991"/>
    </ligand>
</feature>
<dbReference type="PANTHER" id="PTHR43450:SF1">
    <property type="entry name" value="ASPARTATE--TRNA LIGASE, CYTOPLASMIC"/>
    <property type="match status" value="1"/>
</dbReference>
<dbReference type="SUPFAM" id="SSF55681">
    <property type="entry name" value="Class II aaRS and biotin synthetases"/>
    <property type="match status" value="1"/>
</dbReference>
<comment type="caution">
    <text evidence="11">The sequence shown here is derived from an EMBL/GenBank/DDBJ whole genome shotgun (WGS) entry which is preliminary data.</text>
</comment>
<dbReference type="InterPro" id="IPR004364">
    <property type="entry name" value="Aa-tRNA-synt_II"/>
</dbReference>
<dbReference type="InterPro" id="IPR002312">
    <property type="entry name" value="Asp/Asn-tRNA-synth_IIb"/>
</dbReference>
<proteinExistence type="inferred from homology"/>
<reference evidence="11 12" key="1">
    <citation type="journal article" date="2015" name="Nature">
        <title>rRNA introns, odd ribosomes, and small enigmatic genomes across a large radiation of phyla.</title>
        <authorList>
            <person name="Brown C.T."/>
            <person name="Hug L.A."/>
            <person name="Thomas B.C."/>
            <person name="Sharon I."/>
            <person name="Castelle C.J."/>
            <person name="Singh A."/>
            <person name="Wilkins M.J."/>
            <person name="Williams K.H."/>
            <person name="Banfield J.F."/>
        </authorList>
    </citation>
    <scope>NUCLEOTIDE SEQUENCE [LARGE SCALE GENOMIC DNA]</scope>
</reference>
<feature type="binding site" evidence="9">
    <location>
        <position position="214"/>
    </location>
    <ligand>
        <name>L-aspartate</name>
        <dbReference type="ChEBI" id="CHEBI:29991"/>
    </ligand>
</feature>
<dbReference type="Pfam" id="PF00152">
    <property type="entry name" value="tRNA-synt_2"/>
    <property type="match status" value="1"/>
</dbReference>
<evidence type="ECO:0000256" key="6">
    <source>
        <dbReference type="ARBA" id="ARBA00022840"/>
    </source>
</evidence>
<dbReference type="InterPro" id="IPR006195">
    <property type="entry name" value="aa-tRNA-synth_II"/>
</dbReference>
<feature type="domain" description="Aminoacyl-transfer RNA synthetases class-II family profile" evidence="10">
    <location>
        <begin position="137"/>
        <end position="431"/>
    </location>
</feature>
<evidence type="ECO:0000259" key="10">
    <source>
        <dbReference type="PROSITE" id="PS50862"/>
    </source>
</evidence>
<dbReference type="Pfam" id="PF01336">
    <property type="entry name" value="tRNA_anti-codon"/>
    <property type="match status" value="1"/>
</dbReference>
<dbReference type="GO" id="GO:0005829">
    <property type="term" value="C:cytosol"/>
    <property type="evidence" value="ECO:0007669"/>
    <property type="project" value="TreeGrafter"/>
</dbReference>
<comment type="similarity">
    <text evidence="2 9">Belongs to the class-II aminoacyl-tRNA synthetase family. Type 2 subfamily.</text>
</comment>
<dbReference type="SUPFAM" id="SSF50249">
    <property type="entry name" value="Nucleic acid-binding proteins"/>
    <property type="match status" value="1"/>
</dbReference>
<dbReference type="GO" id="GO:0017101">
    <property type="term" value="C:aminoacyl-tRNA synthetase multienzyme complex"/>
    <property type="evidence" value="ECO:0007669"/>
    <property type="project" value="TreeGrafter"/>
</dbReference>
<dbReference type="EMBL" id="LBWS01000029">
    <property type="protein sequence ID" value="KKR14452.1"/>
    <property type="molecule type" value="Genomic_DNA"/>
</dbReference>
<evidence type="ECO:0000256" key="2">
    <source>
        <dbReference type="ARBA" id="ARBA00005312"/>
    </source>
</evidence>
<feature type="binding site" evidence="9">
    <location>
        <position position="361"/>
    </location>
    <ligand>
        <name>L-aspartate</name>
        <dbReference type="ChEBI" id="CHEBI:29991"/>
    </ligand>
</feature>
<feature type="binding site" evidence="9">
    <location>
        <position position="354"/>
    </location>
    <ligand>
        <name>ATP</name>
        <dbReference type="ChEBI" id="CHEBI:30616"/>
    </ligand>
</feature>
<accession>A0A0G0RLB4</accession>
<dbReference type="InterPro" id="IPR012340">
    <property type="entry name" value="NA-bd_OB-fold"/>
</dbReference>
<evidence type="ECO:0000256" key="4">
    <source>
        <dbReference type="ARBA" id="ARBA00022598"/>
    </source>
</evidence>
<dbReference type="AlphaFoldDB" id="A0A0G0RLB4"/>
<sequence>MSRLLIKEAVQQQGTITVAGFVRSLRGHKGLMFVDLADLSGQLQLVFTADSPAFVIAEQLTLESVIEASGQLQSKPPKKGSTEQEYEVLVQEAKIISLADASLPIPVLAKADNEADTDNRFNWRWLDLRQPNHQLIFKTWTELEKGFRQYWDQAGYLQIYTPTFMSTASETGSEVFAVKYFDRQAYLAQSPQFYKQMAMASGLEKVFAVGAVYRAEKSYTNRHNTEFTGWDFELSYINSEVEVMQELEKMLVAGFTQVKAKLNLDIVVPALPFPRITLAEAKSKLATAKIKSETPDDFSAEEEQALGQIIQQETGHDFVFITAYPVSSRPFYHMQREDDPNLTKSFDLMYKGIEITTGAQREHRYDVLKKQAEAKGMNTAELEDYLNFFKYGCPAHGGAGIGPARIIMKLLGLNHLREAVFLPRDVRRLRP</sequence>
<comment type="subunit">
    <text evidence="9">Homodimer.</text>
</comment>
<dbReference type="Proteomes" id="UP000034048">
    <property type="component" value="Unassembled WGS sequence"/>
</dbReference>
<dbReference type="GO" id="GO:0004815">
    <property type="term" value="F:aspartate-tRNA ligase activity"/>
    <property type="evidence" value="ECO:0007669"/>
    <property type="project" value="UniProtKB-UniRule"/>
</dbReference>
<dbReference type="InterPro" id="IPR004365">
    <property type="entry name" value="NA-bd_OB_tRNA"/>
</dbReference>
<dbReference type="EC" id="6.1.1.12" evidence="9"/>
<organism evidence="11 12">
    <name type="scientific">Candidatus Falkowbacteria bacterium GW2011_GWA2_39_24</name>
    <dbReference type="NCBI Taxonomy" id="1618634"/>
    <lineage>
        <taxon>Bacteria</taxon>
        <taxon>Candidatus Falkowiibacteriota</taxon>
    </lineage>
</organism>
<evidence type="ECO:0000256" key="3">
    <source>
        <dbReference type="ARBA" id="ARBA00022490"/>
    </source>
</evidence>
<keyword evidence="7 9" id="KW-0648">Protein biosynthesis</keyword>
<keyword evidence="4 9" id="KW-0436">Ligase</keyword>
<evidence type="ECO:0000256" key="8">
    <source>
        <dbReference type="ARBA" id="ARBA00023146"/>
    </source>
</evidence>
<feature type="region of interest" description="Aspartate" evidence="9">
    <location>
        <begin position="192"/>
        <end position="195"/>
    </location>
</feature>
<dbReference type="InterPro" id="IPR045864">
    <property type="entry name" value="aa-tRNA-synth_II/BPL/LPL"/>
</dbReference>
<feature type="binding site" evidence="9">
    <location>
        <begin position="402"/>
        <end position="405"/>
    </location>
    <ligand>
        <name>ATP</name>
        <dbReference type="ChEBI" id="CHEBI:30616"/>
    </ligand>
</feature>
<comment type="subcellular location">
    <subcellularLocation>
        <location evidence="1 9">Cytoplasm</location>
    </subcellularLocation>
</comment>
<dbReference type="PANTHER" id="PTHR43450">
    <property type="entry name" value="ASPARTYL-TRNA SYNTHETASE"/>
    <property type="match status" value="1"/>
</dbReference>
<comment type="catalytic activity">
    <reaction evidence="9">
        <text>tRNA(Asp) + L-aspartate + ATP = L-aspartyl-tRNA(Asp) + AMP + diphosphate</text>
        <dbReference type="Rhea" id="RHEA:19649"/>
        <dbReference type="Rhea" id="RHEA-COMP:9660"/>
        <dbReference type="Rhea" id="RHEA-COMP:9678"/>
        <dbReference type="ChEBI" id="CHEBI:29991"/>
        <dbReference type="ChEBI" id="CHEBI:30616"/>
        <dbReference type="ChEBI" id="CHEBI:33019"/>
        <dbReference type="ChEBI" id="CHEBI:78442"/>
        <dbReference type="ChEBI" id="CHEBI:78516"/>
        <dbReference type="ChEBI" id="CHEBI:456215"/>
        <dbReference type="EC" id="6.1.1.12"/>
    </reaction>
</comment>
<gene>
    <name evidence="9" type="primary">aspS</name>
    <name evidence="11" type="ORF">UT42_C0029G0011</name>
</gene>
<dbReference type="InterPro" id="IPR004523">
    <property type="entry name" value="Asp-tRNA_synthase_2"/>
</dbReference>
<evidence type="ECO:0000256" key="7">
    <source>
        <dbReference type="ARBA" id="ARBA00022917"/>
    </source>
</evidence>
<dbReference type="GO" id="GO:0006422">
    <property type="term" value="P:aspartyl-tRNA aminoacylation"/>
    <property type="evidence" value="ECO:0007669"/>
    <property type="project" value="UniProtKB-UniRule"/>
</dbReference>
<dbReference type="HAMAP" id="MF_02075">
    <property type="entry name" value="Asp_tRNA_synth_type2"/>
    <property type="match status" value="1"/>
</dbReference>
<comment type="caution">
    <text evidence="9">Lacks conserved residue(s) required for the propagation of feature annotation.</text>
</comment>
<evidence type="ECO:0000313" key="12">
    <source>
        <dbReference type="Proteomes" id="UP000034048"/>
    </source>
</evidence>
<keyword evidence="6 9" id="KW-0067">ATP-binding</keyword>
<dbReference type="GO" id="GO:0003723">
    <property type="term" value="F:RNA binding"/>
    <property type="evidence" value="ECO:0007669"/>
    <property type="project" value="TreeGrafter"/>
</dbReference>
<keyword evidence="5 9" id="KW-0547">Nucleotide-binding</keyword>
<keyword evidence="3 9" id="KW-0963">Cytoplasm</keyword>
<protein>
    <recommendedName>
        <fullName evidence="9">Aspartate--tRNA ligase</fullName>
        <ecNumber evidence="9">6.1.1.12</ecNumber>
    </recommendedName>
    <alternativeName>
        <fullName evidence="9">Aspartyl-tRNA synthetase</fullName>
        <shortName evidence="9">AspRS</shortName>
    </alternativeName>
</protein>
<comment type="function">
    <text evidence="9">Catalyzes the attachment of L-aspartate to tRNA(Asp) in a two-step reaction: L-aspartate is first activated by ATP to form Asp-AMP and then transferred to the acceptor end of tRNA(Asp).</text>
</comment>
<evidence type="ECO:0000256" key="1">
    <source>
        <dbReference type="ARBA" id="ARBA00004496"/>
    </source>
</evidence>
<name>A0A0G0RLB4_9BACT</name>